<dbReference type="RefSeq" id="WP_067668646.1">
    <property type="nucleotide sequence ID" value="NZ_CBCSIK010000014.1"/>
</dbReference>
<keyword evidence="11" id="KW-1185">Reference proteome</keyword>
<dbReference type="InterPro" id="IPR029752">
    <property type="entry name" value="D-isomer_DH_CS1"/>
</dbReference>
<keyword evidence="6" id="KW-0560">Oxidoreductase</keyword>
<organism evidence="10 11">
    <name type="scientific">Acinetobacter pragensis</name>
    <dbReference type="NCBI Taxonomy" id="1806892"/>
    <lineage>
        <taxon>Bacteria</taxon>
        <taxon>Pseudomonadati</taxon>
        <taxon>Pseudomonadota</taxon>
        <taxon>Gammaproteobacteria</taxon>
        <taxon>Moraxellales</taxon>
        <taxon>Moraxellaceae</taxon>
        <taxon>Acinetobacter</taxon>
    </lineage>
</organism>
<evidence type="ECO:0000256" key="8">
    <source>
        <dbReference type="RuleBase" id="RU361277"/>
    </source>
</evidence>
<dbReference type="PROSITE" id="PS00059">
    <property type="entry name" value="ADH_ZINC"/>
    <property type="match status" value="1"/>
</dbReference>
<reference evidence="10 11" key="1">
    <citation type="submission" date="2016-03" db="EMBL/GenBank/DDBJ databases">
        <title>Acinetobacter genomospecies 28 strain ANC 4149.</title>
        <authorList>
            <person name="Radolfova-Krizova L."/>
            <person name="Nemec A."/>
        </authorList>
    </citation>
    <scope>NUCLEOTIDE SEQUENCE [LARGE SCALE GENOMIC DNA]</scope>
    <source>
        <strain evidence="10 11">ANC 4149</strain>
    </source>
</reference>
<dbReference type="STRING" id="1806892.AZH43_11610"/>
<protein>
    <recommendedName>
        <fullName evidence="7">alcohol dehydrogenase (NADP(+))</fullName>
        <ecNumber evidence="7">1.1.1.2</ecNumber>
    </recommendedName>
</protein>
<dbReference type="EC" id="1.1.1.2" evidence="7"/>
<evidence type="ECO:0000256" key="5">
    <source>
        <dbReference type="ARBA" id="ARBA00022857"/>
    </source>
</evidence>
<keyword evidence="4 8" id="KW-0862">Zinc</keyword>
<dbReference type="PANTHER" id="PTHR42683">
    <property type="entry name" value="ALDEHYDE REDUCTASE"/>
    <property type="match status" value="1"/>
</dbReference>
<dbReference type="InterPro" id="IPR002328">
    <property type="entry name" value="ADH_Zn_CS"/>
</dbReference>
<evidence type="ECO:0000256" key="2">
    <source>
        <dbReference type="ARBA" id="ARBA00008072"/>
    </source>
</evidence>
<comment type="similarity">
    <text evidence="2 8">Belongs to the zinc-containing alcohol dehydrogenase family.</text>
</comment>
<dbReference type="Gene3D" id="3.90.180.10">
    <property type="entry name" value="Medium-chain alcohol dehydrogenases, catalytic domain"/>
    <property type="match status" value="1"/>
</dbReference>
<evidence type="ECO:0000256" key="4">
    <source>
        <dbReference type="ARBA" id="ARBA00022833"/>
    </source>
</evidence>
<dbReference type="EMBL" id="LUAW01000019">
    <property type="protein sequence ID" value="KYQ72166.1"/>
    <property type="molecule type" value="Genomic_DNA"/>
</dbReference>
<dbReference type="FunFam" id="3.40.50.720:FF:000022">
    <property type="entry name" value="Cinnamyl alcohol dehydrogenase"/>
    <property type="match status" value="1"/>
</dbReference>
<evidence type="ECO:0000256" key="6">
    <source>
        <dbReference type="ARBA" id="ARBA00023002"/>
    </source>
</evidence>
<evidence type="ECO:0000256" key="1">
    <source>
        <dbReference type="ARBA" id="ARBA00001947"/>
    </source>
</evidence>
<dbReference type="SMART" id="SM00829">
    <property type="entry name" value="PKS_ER"/>
    <property type="match status" value="1"/>
</dbReference>
<dbReference type="CDD" id="cd05283">
    <property type="entry name" value="CAD1"/>
    <property type="match status" value="1"/>
</dbReference>
<dbReference type="InterPro" id="IPR036291">
    <property type="entry name" value="NAD(P)-bd_dom_sf"/>
</dbReference>
<dbReference type="Proteomes" id="UP000076276">
    <property type="component" value="Unassembled WGS sequence"/>
</dbReference>
<dbReference type="AlphaFoldDB" id="A0A151Y2A6"/>
<dbReference type="Gene3D" id="3.40.50.720">
    <property type="entry name" value="NAD(P)-binding Rossmann-like Domain"/>
    <property type="match status" value="1"/>
</dbReference>
<dbReference type="Pfam" id="PF08240">
    <property type="entry name" value="ADH_N"/>
    <property type="match status" value="1"/>
</dbReference>
<dbReference type="FunFam" id="3.90.180.10:FF:000018">
    <property type="entry name" value="NAD(P)-dependent alcohol dehydrogenase"/>
    <property type="match status" value="1"/>
</dbReference>
<evidence type="ECO:0000256" key="7">
    <source>
        <dbReference type="ARBA" id="ARBA00024074"/>
    </source>
</evidence>
<evidence type="ECO:0000259" key="9">
    <source>
        <dbReference type="SMART" id="SM00829"/>
    </source>
</evidence>
<dbReference type="PROSITE" id="PS00065">
    <property type="entry name" value="D_2_HYDROXYACID_DH_1"/>
    <property type="match status" value="1"/>
</dbReference>
<keyword evidence="3 8" id="KW-0479">Metal-binding</keyword>
<dbReference type="SUPFAM" id="SSF51735">
    <property type="entry name" value="NAD(P)-binding Rossmann-fold domains"/>
    <property type="match status" value="1"/>
</dbReference>
<dbReference type="GO" id="GO:0008106">
    <property type="term" value="F:alcohol dehydrogenase (NADP+) activity"/>
    <property type="evidence" value="ECO:0007669"/>
    <property type="project" value="UniProtKB-EC"/>
</dbReference>
<dbReference type="Pfam" id="PF00107">
    <property type="entry name" value="ADH_zinc_N"/>
    <property type="match status" value="1"/>
</dbReference>
<dbReference type="SUPFAM" id="SSF50129">
    <property type="entry name" value="GroES-like"/>
    <property type="match status" value="1"/>
</dbReference>
<dbReference type="InterPro" id="IPR013149">
    <property type="entry name" value="ADH-like_C"/>
</dbReference>
<accession>A0A151Y2A6</accession>
<comment type="caution">
    <text evidence="10">The sequence shown here is derived from an EMBL/GenBank/DDBJ whole genome shotgun (WGS) entry which is preliminary data.</text>
</comment>
<dbReference type="InterPro" id="IPR020843">
    <property type="entry name" value="ER"/>
</dbReference>
<comment type="cofactor">
    <cofactor evidence="1 8">
        <name>Zn(2+)</name>
        <dbReference type="ChEBI" id="CHEBI:29105"/>
    </cofactor>
</comment>
<dbReference type="InterPro" id="IPR013154">
    <property type="entry name" value="ADH-like_N"/>
</dbReference>
<sequence length="340" mass="36521">MSDNTIRAYAAMQAGETLQPYQFDAGELQPHQIEVKVEFCGLCHSDISVIQNDWKSSVYPVVAGHEIIGTISQLGSEAKGLKLGQRVGIGWTAESCQHCDPCISGQQVQCTGEKKATIVNHAGGFADKVRAGWQWAIPLPENLDPESAGPLLCGGITVFDPILKHQIQATHHVGVIGIGGLGHMAIKLLKAWGCEITAFTSNLNKADELKAMGADHVVNSRDTDALKAQRGKFDLILSTVNVTLNWQAYLAALAPNGTIHMLGMALEPMQIPAGMLISGAKSVTGSPTGSPAALRQLLKFAARKNIAPQIELYPMSKINDAIERLHSGDVRYRVVLKADF</sequence>
<dbReference type="InterPro" id="IPR047109">
    <property type="entry name" value="CAD-like"/>
</dbReference>
<feature type="domain" description="Enoyl reductase (ER)" evidence="9">
    <location>
        <begin position="15"/>
        <end position="336"/>
    </location>
</feature>
<evidence type="ECO:0000313" key="10">
    <source>
        <dbReference type="EMBL" id="KYQ72166.1"/>
    </source>
</evidence>
<dbReference type="GO" id="GO:0008270">
    <property type="term" value="F:zinc ion binding"/>
    <property type="evidence" value="ECO:0007669"/>
    <property type="project" value="InterPro"/>
</dbReference>
<proteinExistence type="inferred from homology"/>
<evidence type="ECO:0000256" key="3">
    <source>
        <dbReference type="ARBA" id="ARBA00022723"/>
    </source>
</evidence>
<dbReference type="InterPro" id="IPR011032">
    <property type="entry name" value="GroES-like_sf"/>
</dbReference>
<keyword evidence="5" id="KW-0521">NADP</keyword>
<gene>
    <name evidence="10" type="ORF">AZH43_11610</name>
</gene>
<name>A0A151Y2A6_9GAMM</name>
<evidence type="ECO:0000313" key="11">
    <source>
        <dbReference type="Proteomes" id="UP000076276"/>
    </source>
</evidence>
<dbReference type="OrthoDB" id="9771084at2"/>